<feature type="non-terminal residue" evidence="2">
    <location>
        <position position="1"/>
    </location>
</feature>
<dbReference type="GO" id="GO:0006412">
    <property type="term" value="P:translation"/>
    <property type="evidence" value="ECO:0007669"/>
    <property type="project" value="InterPro"/>
</dbReference>
<dbReference type="GO" id="GO:0003729">
    <property type="term" value="F:mRNA binding"/>
    <property type="evidence" value="ECO:0007669"/>
    <property type="project" value="TreeGrafter"/>
</dbReference>
<dbReference type="Proteomes" id="UP000326458">
    <property type="component" value="Unassembled WGS sequence"/>
</dbReference>
<dbReference type="PANTHER" id="PTHR45722:SF2">
    <property type="entry name" value="LARGE RIBOSOMAL SUBUNIT PROTEIN UL29-RELATED"/>
    <property type="match status" value="1"/>
</dbReference>
<dbReference type="PANTHER" id="PTHR45722">
    <property type="entry name" value="60S RIBOSOMAL PROTEIN L35"/>
    <property type="match status" value="1"/>
</dbReference>
<keyword evidence="3" id="KW-1185">Reference proteome</keyword>
<dbReference type="AlphaFoldDB" id="A0A5N3WWL1"/>
<dbReference type="GO" id="GO:0000463">
    <property type="term" value="P:maturation of LSU-rRNA from tricistronic rRNA transcript (SSU-rRNA, 5.8S rRNA, LSU-rRNA)"/>
    <property type="evidence" value="ECO:0007669"/>
    <property type="project" value="InterPro"/>
</dbReference>
<accession>A0A5N3WWL1</accession>
<dbReference type="Gene3D" id="1.10.287.310">
    <property type="match status" value="1"/>
</dbReference>
<comment type="caution">
    <text evidence="2">The sequence shown here is derived from an EMBL/GenBank/DDBJ whole genome shotgun (WGS) entry which is preliminary data.</text>
</comment>
<dbReference type="GO" id="GO:0022625">
    <property type="term" value="C:cytosolic large ribosomal subunit"/>
    <property type="evidence" value="ECO:0007669"/>
    <property type="project" value="InterPro"/>
</dbReference>
<name>A0A5N3WWL1_MUNMU</name>
<proteinExistence type="predicted"/>
<organism evidence="2 3">
    <name type="scientific">Muntiacus muntjak</name>
    <name type="common">Barking deer</name>
    <name type="synonym">Indian muntjac</name>
    <dbReference type="NCBI Taxonomy" id="9888"/>
    <lineage>
        <taxon>Eukaryota</taxon>
        <taxon>Metazoa</taxon>
        <taxon>Chordata</taxon>
        <taxon>Craniata</taxon>
        <taxon>Vertebrata</taxon>
        <taxon>Euteleostomi</taxon>
        <taxon>Mammalia</taxon>
        <taxon>Eutheria</taxon>
        <taxon>Laurasiatheria</taxon>
        <taxon>Artiodactyla</taxon>
        <taxon>Ruminantia</taxon>
        <taxon>Pecora</taxon>
        <taxon>Cervidae</taxon>
        <taxon>Muntiacinae</taxon>
        <taxon>Muntiacus</taxon>
    </lineage>
</organism>
<gene>
    <name evidence="2" type="ORF">FD754_009423</name>
</gene>
<protein>
    <recommendedName>
        <fullName evidence="1">Large ribosomal subunit protein uL29</fullName>
    </recommendedName>
</protein>
<evidence type="ECO:0000256" key="1">
    <source>
        <dbReference type="ARBA" id="ARBA00035204"/>
    </source>
</evidence>
<dbReference type="InterPro" id="IPR045059">
    <property type="entry name" value="Ribosomal_uL29_euk"/>
</dbReference>
<dbReference type="GO" id="GO:0003735">
    <property type="term" value="F:structural constituent of ribosome"/>
    <property type="evidence" value="ECO:0007669"/>
    <property type="project" value="InterPro"/>
</dbReference>
<dbReference type="InterPro" id="IPR036049">
    <property type="entry name" value="Ribosomal_uL29_sf"/>
</dbReference>
<reference evidence="2 3" key="1">
    <citation type="submission" date="2019-06" db="EMBL/GenBank/DDBJ databases">
        <title>Discovery of a novel chromosome fission-fusion reversal in muntjac.</title>
        <authorList>
            <person name="Mudd A.B."/>
            <person name="Bredeson J.V."/>
            <person name="Baum R."/>
            <person name="Hockemeyer D."/>
            <person name="Rokhsar D.S."/>
        </authorList>
    </citation>
    <scope>NUCLEOTIDE SEQUENCE [LARGE SCALE GENOMIC DNA]</scope>
    <source>
        <strain evidence="2">UTSW_UCB_Mm</strain>
        <tissue evidence="2">Fibroblast cell line</tissue>
    </source>
</reference>
<evidence type="ECO:0000313" key="3">
    <source>
        <dbReference type="Proteomes" id="UP000326458"/>
    </source>
</evidence>
<evidence type="ECO:0000313" key="2">
    <source>
        <dbReference type="EMBL" id="KAB0365267.1"/>
    </source>
</evidence>
<sequence length="73" mass="8774">KKEELLNHLDHLKVELSQRYIAKVTAVHEFIALILTIINQTQEENLRKFYKPQDLLPKKVHALYPRLNKHKEF</sequence>
<dbReference type="EMBL" id="VCEA01000001">
    <property type="protein sequence ID" value="KAB0365267.1"/>
    <property type="molecule type" value="Genomic_DNA"/>
</dbReference>